<dbReference type="InterPro" id="IPR017438">
    <property type="entry name" value="ATP-NAD_kinase_N"/>
</dbReference>
<dbReference type="Pfam" id="PF19279">
    <property type="entry name" value="YegS_C"/>
    <property type="match status" value="1"/>
</dbReference>
<dbReference type="GO" id="GO:0006665">
    <property type="term" value="P:sphingolipid metabolic process"/>
    <property type="evidence" value="ECO:0007669"/>
    <property type="project" value="TreeGrafter"/>
</dbReference>
<evidence type="ECO:0000259" key="5">
    <source>
        <dbReference type="PROSITE" id="PS50146"/>
    </source>
</evidence>
<dbReference type="Pfam" id="PF00781">
    <property type="entry name" value="DAGK_cat"/>
    <property type="match status" value="1"/>
</dbReference>
<dbReference type="SMART" id="SM00046">
    <property type="entry name" value="DAGKc"/>
    <property type="match status" value="1"/>
</dbReference>
<dbReference type="EMBL" id="KF900362">
    <property type="protein sequence ID" value="AIE92315.1"/>
    <property type="molecule type" value="Genomic_DNA"/>
</dbReference>
<evidence type="ECO:0000313" key="6">
    <source>
        <dbReference type="EMBL" id="AIE92315.1"/>
    </source>
</evidence>
<dbReference type="Gene3D" id="2.60.200.40">
    <property type="match status" value="2"/>
</dbReference>
<dbReference type="PANTHER" id="PTHR12358:SF54">
    <property type="entry name" value="SPHINGOSINE KINASE RELATED PROTEIN"/>
    <property type="match status" value="1"/>
</dbReference>
<dbReference type="SUPFAM" id="SSF111331">
    <property type="entry name" value="NAD kinase/diacylglycerol kinase-like"/>
    <property type="match status" value="1"/>
</dbReference>
<dbReference type="InterPro" id="IPR001206">
    <property type="entry name" value="Diacylglycerol_kinase_cat_dom"/>
</dbReference>
<proteinExistence type="predicted"/>
<dbReference type="GO" id="GO:0005524">
    <property type="term" value="F:ATP binding"/>
    <property type="evidence" value="ECO:0007669"/>
    <property type="project" value="UniProtKB-KW"/>
</dbReference>
<dbReference type="PANTHER" id="PTHR12358">
    <property type="entry name" value="SPHINGOSINE KINASE"/>
    <property type="match status" value="1"/>
</dbReference>
<dbReference type="InterPro" id="IPR016064">
    <property type="entry name" value="NAD/diacylglycerol_kinase_sf"/>
</dbReference>
<dbReference type="GO" id="GO:0016020">
    <property type="term" value="C:membrane"/>
    <property type="evidence" value="ECO:0007669"/>
    <property type="project" value="GOC"/>
</dbReference>
<protein>
    <submittedName>
        <fullName evidence="6">Sphingosine kinase</fullName>
    </submittedName>
</protein>
<evidence type="ECO:0000256" key="4">
    <source>
        <dbReference type="ARBA" id="ARBA00022840"/>
    </source>
</evidence>
<dbReference type="GO" id="GO:0001727">
    <property type="term" value="F:lipid kinase activity"/>
    <property type="evidence" value="ECO:0007669"/>
    <property type="project" value="TreeGrafter"/>
</dbReference>
<dbReference type="Gene3D" id="3.40.50.10330">
    <property type="entry name" value="Probable inorganic polyphosphate/atp-NAD kinase, domain 1"/>
    <property type="match status" value="1"/>
</dbReference>
<evidence type="ECO:0000256" key="1">
    <source>
        <dbReference type="ARBA" id="ARBA00022679"/>
    </source>
</evidence>
<dbReference type="InterPro" id="IPR045540">
    <property type="entry name" value="YegS/DAGK_C"/>
</dbReference>
<feature type="domain" description="DAGKc" evidence="5">
    <location>
        <begin position="43"/>
        <end position="178"/>
    </location>
</feature>
<reference evidence="6" key="1">
    <citation type="journal article" date="2014" name="Genome Biol. Evol.">
        <title>Pangenome evidence for extensive interdomain horizontal transfer affecting lineage core and shell genes in uncultured planktonic thaumarchaeota and euryarchaeota.</title>
        <authorList>
            <person name="Deschamps P."/>
            <person name="Zivanovic Y."/>
            <person name="Moreira D."/>
            <person name="Rodriguez-Valera F."/>
            <person name="Lopez-Garcia P."/>
        </authorList>
    </citation>
    <scope>NUCLEOTIDE SEQUENCE</scope>
</reference>
<keyword evidence="3 6" id="KW-0418">Kinase</keyword>
<accession>A0A075FL80</accession>
<dbReference type="InterPro" id="IPR050187">
    <property type="entry name" value="Lipid_Phosphate_FormReg"/>
</dbReference>
<keyword evidence="2" id="KW-0547">Nucleotide-binding</keyword>
<evidence type="ECO:0000256" key="3">
    <source>
        <dbReference type="ARBA" id="ARBA00022777"/>
    </source>
</evidence>
<sequence>MSQGPEQVILDEPEMLKGFLGRKYLPPPEKVSHFKKRRIDKLYKTRRAHIIINPFSGHKKGIEVGDFVAKELSDAKIKVELYKTDEPEHAISIIRDLTLGSGDIIVSVGGDGTLCEVITGLMLRSDSAYKEIPVALVPAGSGNSQANDMEIMDYMNAIERIFIGRLRKMDIGKVSFTLDDKIEIRYSHNLVGWGLGVDSNLLAEKMRFLGPLRYDLGALLSIIRGRVRKARCYIDGHLMDSAFVLLLIQNTKTGGDRLTLAPMAQVDDGKMDLGVIYHIGRLKVLKMFNQLKSEGSHVWNPNVEFYRFSTLRIETDSPSPINIDGENIGFTPIDIEVLPAAITIFH</sequence>
<dbReference type="PROSITE" id="PS50146">
    <property type="entry name" value="DAGK"/>
    <property type="match status" value="1"/>
</dbReference>
<keyword evidence="4" id="KW-0067">ATP-binding</keyword>
<name>A0A075FL80_9EURY</name>
<keyword evidence="1" id="KW-0808">Transferase</keyword>
<dbReference type="AlphaFoldDB" id="A0A075FL80"/>
<evidence type="ECO:0000256" key="2">
    <source>
        <dbReference type="ARBA" id="ARBA00022741"/>
    </source>
</evidence>
<organism evidence="6">
    <name type="scientific">uncultured marine group II/III euryarchaeote AD1000_21_F10</name>
    <dbReference type="NCBI Taxonomy" id="1457736"/>
    <lineage>
        <taxon>Archaea</taxon>
        <taxon>Methanobacteriati</taxon>
        <taxon>Methanobacteriota</taxon>
        <taxon>environmental samples</taxon>
    </lineage>
</organism>